<dbReference type="AlphaFoldDB" id="A0A6G6WA92"/>
<gene>
    <name evidence="2" type="ORF">G5V58_04510</name>
</gene>
<protein>
    <submittedName>
        <fullName evidence="2">Uncharacterized protein</fullName>
    </submittedName>
</protein>
<keyword evidence="1" id="KW-0812">Transmembrane</keyword>
<reference evidence="2 3" key="1">
    <citation type="submission" date="2020-02" db="EMBL/GenBank/DDBJ databases">
        <title>Full genome sequence of Nocardioides sp. R-3366.</title>
        <authorList>
            <person name="Im W.-T."/>
        </authorList>
    </citation>
    <scope>NUCLEOTIDE SEQUENCE [LARGE SCALE GENOMIC DNA]</scope>
    <source>
        <strain evidence="2 3">R-3366</strain>
    </source>
</reference>
<feature type="transmembrane region" description="Helical" evidence="1">
    <location>
        <begin position="16"/>
        <end position="33"/>
    </location>
</feature>
<sequence>MAEGGVEHHLEALEQLVLWAGFLGAWLLVAGPLHQARVELGEEELERERYVPAFDAAGPPPRTSAWWWLVPPLRLYLGHRRKERWQREVWMRLPHEDFEALASFMSKARGWLLVGGGAFFIAIKETHELVEGYEWATWVFWVLCVAMLALCLTNTVLGAFQQRGVLEAHARQVEAGETAQ</sequence>
<feature type="transmembrane region" description="Helical" evidence="1">
    <location>
        <begin position="135"/>
        <end position="157"/>
    </location>
</feature>
<keyword evidence="1" id="KW-1133">Transmembrane helix</keyword>
<feature type="transmembrane region" description="Helical" evidence="1">
    <location>
        <begin position="100"/>
        <end position="123"/>
    </location>
</feature>
<dbReference type="KEGG" id="nano:G5V58_04510"/>
<dbReference type="EMBL" id="CP049257">
    <property type="protein sequence ID" value="QIG42129.1"/>
    <property type="molecule type" value="Genomic_DNA"/>
</dbReference>
<organism evidence="2 3">
    <name type="scientific">Nocardioides anomalus</name>
    <dbReference type="NCBI Taxonomy" id="2712223"/>
    <lineage>
        <taxon>Bacteria</taxon>
        <taxon>Bacillati</taxon>
        <taxon>Actinomycetota</taxon>
        <taxon>Actinomycetes</taxon>
        <taxon>Propionibacteriales</taxon>
        <taxon>Nocardioidaceae</taxon>
        <taxon>Nocardioides</taxon>
    </lineage>
</organism>
<dbReference type="RefSeq" id="WP_165229135.1">
    <property type="nucleotide sequence ID" value="NZ_CP049257.1"/>
</dbReference>
<dbReference type="Proteomes" id="UP000502996">
    <property type="component" value="Chromosome"/>
</dbReference>
<keyword evidence="1" id="KW-0472">Membrane</keyword>
<evidence type="ECO:0000313" key="3">
    <source>
        <dbReference type="Proteomes" id="UP000502996"/>
    </source>
</evidence>
<proteinExistence type="predicted"/>
<name>A0A6G6WA92_9ACTN</name>
<evidence type="ECO:0000313" key="2">
    <source>
        <dbReference type="EMBL" id="QIG42129.1"/>
    </source>
</evidence>
<keyword evidence="3" id="KW-1185">Reference proteome</keyword>
<evidence type="ECO:0000256" key="1">
    <source>
        <dbReference type="SAM" id="Phobius"/>
    </source>
</evidence>
<accession>A0A6G6WA92</accession>